<dbReference type="Pfam" id="PF01694">
    <property type="entry name" value="Rhomboid"/>
    <property type="match status" value="1"/>
</dbReference>
<proteinExistence type="inferred from homology"/>
<dbReference type="PANTHER" id="PTHR43731">
    <property type="entry name" value="RHOMBOID PROTEASE"/>
    <property type="match status" value="1"/>
</dbReference>
<comment type="caution">
    <text evidence="9">The sequence shown here is derived from an EMBL/GenBank/DDBJ whole genome shotgun (WGS) entry which is preliminary data.</text>
</comment>
<keyword evidence="3 7" id="KW-0812">Transmembrane</keyword>
<gene>
    <name evidence="9" type="ORF">NC99_26510</name>
</gene>
<dbReference type="RefSeq" id="WP_053184067.1">
    <property type="nucleotide sequence ID" value="NZ_LGIA01000161.1"/>
</dbReference>
<evidence type="ECO:0000256" key="6">
    <source>
        <dbReference type="ARBA" id="ARBA00023136"/>
    </source>
</evidence>
<evidence type="ECO:0000259" key="8">
    <source>
        <dbReference type="Pfam" id="PF01694"/>
    </source>
</evidence>
<evidence type="ECO:0000313" key="10">
    <source>
        <dbReference type="Proteomes" id="UP000036958"/>
    </source>
</evidence>
<dbReference type="STRING" id="1409788.NC99_26510"/>
<comment type="subcellular location">
    <subcellularLocation>
        <location evidence="1">Membrane</location>
        <topology evidence="1">Multi-pass membrane protein</topology>
    </subcellularLocation>
</comment>
<protein>
    <recommendedName>
        <fullName evidence="8">Peptidase S54 rhomboid domain-containing protein</fullName>
    </recommendedName>
</protein>
<feature type="transmembrane region" description="Helical" evidence="7">
    <location>
        <begin position="192"/>
        <end position="212"/>
    </location>
</feature>
<dbReference type="AlphaFoldDB" id="A0A0L8V7J6"/>
<evidence type="ECO:0000256" key="7">
    <source>
        <dbReference type="SAM" id="Phobius"/>
    </source>
</evidence>
<dbReference type="GO" id="GO:0004252">
    <property type="term" value="F:serine-type endopeptidase activity"/>
    <property type="evidence" value="ECO:0007669"/>
    <property type="project" value="InterPro"/>
</dbReference>
<dbReference type="PATRIC" id="fig|1409788.3.peg.2735"/>
<feature type="transmembrane region" description="Helical" evidence="7">
    <location>
        <begin position="94"/>
        <end position="115"/>
    </location>
</feature>
<reference evidence="10" key="1">
    <citation type="submission" date="2015-07" db="EMBL/GenBank/DDBJ databases">
        <title>Genome sequencing of Sunxiuqinia dokdonensis strain SK.</title>
        <authorList>
            <person name="Ahn S."/>
            <person name="Kim B.-C."/>
        </authorList>
    </citation>
    <scope>NUCLEOTIDE SEQUENCE [LARGE SCALE GENOMIC DNA]</scope>
    <source>
        <strain evidence="10">SK</strain>
    </source>
</reference>
<feature type="domain" description="Peptidase S54 rhomboid" evidence="8">
    <location>
        <begin position="54"/>
        <end position="235"/>
    </location>
</feature>
<dbReference type="InterPro" id="IPR022764">
    <property type="entry name" value="Peptidase_S54_rhomboid_dom"/>
</dbReference>
<evidence type="ECO:0000256" key="5">
    <source>
        <dbReference type="ARBA" id="ARBA00022989"/>
    </source>
</evidence>
<keyword evidence="10" id="KW-1185">Reference proteome</keyword>
<organism evidence="9 10">
    <name type="scientific">Sunxiuqinia dokdonensis</name>
    <dbReference type="NCBI Taxonomy" id="1409788"/>
    <lineage>
        <taxon>Bacteria</taxon>
        <taxon>Pseudomonadati</taxon>
        <taxon>Bacteroidota</taxon>
        <taxon>Bacteroidia</taxon>
        <taxon>Marinilabiliales</taxon>
        <taxon>Prolixibacteraceae</taxon>
        <taxon>Sunxiuqinia</taxon>
    </lineage>
</organism>
<dbReference type="GO" id="GO:0016020">
    <property type="term" value="C:membrane"/>
    <property type="evidence" value="ECO:0007669"/>
    <property type="project" value="UniProtKB-SubCell"/>
</dbReference>
<keyword evidence="4" id="KW-0378">Hydrolase</keyword>
<dbReference type="InterPro" id="IPR035952">
    <property type="entry name" value="Rhomboid-like_sf"/>
</dbReference>
<dbReference type="EMBL" id="LGIA01000161">
    <property type="protein sequence ID" value="KOH44421.1"/>
    <property type="molecule type" value="Genomic_DNA"/>
</dbReference>
<feature type="transmembrane region" description="Helical" evidence="7">
    <location>
        <begin position="156"/>
        <end position="180"/>
    </location>
</feature>
<evidence type="ECO:0000256" key="3">
    <source>
        <dbReference type="ARBA" id="ARBA00022692"/>
    </source>
</evidence>
<dbReference type="OrthoDB" id="9807874at2"/>
<feature type="transmembrane region" description="Helical" evidence="7">
    <location>
        <begin position="218"/>
        <end position="238"/>
    </location>
</feature>
<evidence type="ECO:0000256" key="4">
    <source>
        <dbReference type="ARBA" id="ARBA00022801"/>
    </source>
</evidence>
<evidence type="ECO:0000313" key="9">
    <source>
        <dbReference type="EMBL" id="KOH44421.1"/>
    </source>
</evidence>
<feature type="transmembrane region" description="Helical" evidence="7">
    <location>
        <begin position="14"/>
        <end position="33"/>
    </location>
</feature>
<dbReference type="InterPro" id="IPR050925">
    <property type="entry name" value="Rhomboid_protease_S54"/>
</dbReference>
<dbReference type="SMART" id="SM01160">
    <property type="entry name" value="DUF1751"/>
    <property type="match status" value="1"/>
</dbReference>
<dbReference type="Gene3D" id="1.20.1540.10">
    <property type="entry name" value="Rhomboid-like"/>
    <property type="match status" value="1"/>
</dbReference>
<keyword evidence="6 7" id="KW-0472">Membrane</keyword>
<evidence type="ECO:0000256" key="2">
    <source>
        <dbReference type="ARBA" id="ARBA00009045"/>
    </source>
</evidence>
<feature type="transmembrane region" description="Helical" evidence="7">
    <location>
        <begin position="62"/>
        <end position="82"/>
    </location>
</feature>
<name>A0A0L8V7J6_9BACT</name>
<accession>A0A0L8V7J6</accession>
<dbReference type="PANTHER" id="PTHR43731:SF14">
    <property type="entry name" value="PRESENILIN-ASSOCIATED RHOMBOID-LIKE PROTEIN, MITOCHONDRIAL"/>
    <property type="match status" value="1"/>
</dbReference>
<dbReference type="Proteomes" id="UP000036958">
    <property type="component" value="Unassembled WGS sequence"/>
</dbReference>
<dbReference type="SUPFAM" id="SSF144091">
    <property type="entry name" value="Rhomboid-like"/>
    <property type="match status" value="1"/>
</dbReference>
<sequence length="246" mass="27974">MQNFRPNLSSIPPVVKNLIIINVLMLLATYVMSMQNIDLARILGLHYIASPKFEPYQIVTHMFMHGGFTHLLFNMFALWMFGRILESVWGPRRFFIYYFATGLGAAVLHTFVNWIEYQSVVSQMSPEQIDLVMQNGASIWMQGKNYTDPLMGKLNLLLNVPTVGASGAVFGVLLGFGMLFPNTQLMLLFPPIPIKAKYFVIGYGILELYLGLSRPGSNVAHFAHLGGMLFGYLLIRYWNKNTRNFY</sequence>
<comment type="similarity">
    <text evidence="2">Belongs to the peptidase S54 family.</text>
</comment>
<keyword evidence="5 7" id="KW-1133">Transmembrane helix</keyword>
<evidence type="ECO:0000256" key="1">
    <source>
        <dbReference type="ARBA" id="ARBA00004141"/>
    </source>
</evidence>